<evidence type="ECO:0000256" key="9">
    <source>
        <dbReference type="PROSITE-ProRule" id="PRU00042"/>
    </source>
</evidence>
<dbReference type="Gene3D" id="3.30.160.60">
    <property type="entry name" value="Classic Zinc Finger"/>
    <property type="match status" value="5"/>
</dbReference>
<dbReference type="GO" id="GO:0000981">
    <property type="term" value="F:DNA-binding transcription factor activity, RNA polymerase II-specific"/>
    <property type="evidence" value="ECO:0007669"/>
    <property type="project" value="TreeGrafter"/>
</dbReference>
<dbReference type="AlphaFoldDB" id="A0A8C5G0I5"/>
<dbReference type="Ensembl" id="ENSGWIT00000005631.1">
    <property type="protein sequence ID" value="ENSGWIP00000005251.1"/>
    <property type="gene ID" value="ENSGWIG00000002805.1"/>
</dbReference>
<dbReference type="Pfam" id="PF00096">
    <property type="entry name" value="zf-C2H2"/>
    <property type="match status" value="3"/>
</dbReference>
<dbReference type="FunFam" id="3.30.160.60:FF:000060">
    <property type="entry name" value="zinc finger protein 436"/>
    <property type="match status" value="1"/>
</dbReference>
<evidence type="ECO:0000256" key="6">
    <source>
        <dbReference type="ARBA" id="ARBA00023015"/>
    </source>
</evidence>
<dbReference type="FunFam" id="3.30.160.60:FF:000624">
    <property type="entry name" value="zinc finger protein 697"/>
    <property type="match status" value="1"/>
</dbReference>
<proteinExistence type="predicted"/>
<dbReference type="InterPro" id="IPR013087">
    <property type="entry name" value="Znf_C2H2_type"/>
</dbReference>
<dbReference type="GO" id="GO:0005634">
    <property type="term" value="C:nucleus"/>
    <property type="evidence" value="ECO:0007669"/>
    <property type="project" value="UniProtKB-SubCell"/>
</dbReference>
<evidence type="ECO:0000256" key="10">
    <source>
        <dbReference type="SAM" id="MobiDB-lite"/>
    </source>
</evidence>
<dbReference type="PROSITE" id="PS50157">
    <property type="entry name" value="ZINC_FINGER_C2H2_2"/>
    <property type="match status" value="4"/>
</dbReference>
<feature type="domain" description="C2H2-type" evidence="11">
    <location>
        <begin position="53"/>
        <end position="80"/>
    </location>
</feature>
<dbReference type="SMART" id="SM00355">
    <property type="entry name" value="ZnF_C2H2"/>
    <property type="match status" value="6"/>
</dbReference>
<keyword evidence="2" id="KW-0479">Metal-binding</keyword>
<feature type="domain" description="C2H2-type" evidence="11">
    <location>
        <begin position="178"/>
        <end position="205"/>
    </location>
</feature>
<protein>
    <recommendedName>
        <fullName evidence="11">C2H2-type domain-containing protein</fullName>
    </recommendedName>
</protein>
<keyword evidence="4 9" id="KW-0863">Zinc-finger</keyword>
<evidence type="ECO:0000256" key="3">
    <source>
        <dbReference type="ARBA" id="ARBA00022737"/>
    </source>
</evidence>
<keyword evidence="13" id="KW-1185">Reference proteome</keyword>
<dbReference type="PANTHER" id="PTHR24394:SF44">
    <property type="entry name" value="ZINC FINGER PROTEIN 271-LIKE"/>
    <property type="match status" value="1"/>
</dbReference>
<evidence type="ECO:0000259" key="11">
    <source>
        <dbReference type="PROSITE" id="PS50157"/>
    </source>
</evidence>
<keyword evidence="6" id="KW-0805">Transcription regulation</keyword>
<dbReference type="SUPFAM" id="SSF57667">
    <property type="entry name" value="beta-beta-alpha zinc fingers"/>
    <property type="match status" value="4"/>
</dbReference>
<dbReference type="GO" id="GO:0008270">
    <property type="term" value="F:zinc ion binding"/>
    <property type="evidence" value="ECO:0007669"/>
    <property type="project" value="UniProtKB-KW"/>
</dbReference>
<reference evidence="12" key="1">
    <citation type="submission" date="2025-08" db="UniProtKB">
        <authorList>
            <consortium name="Ensembl"/>
        </authorList>
    </citation>
    <scope>IDENTIFICATION</scope>
</reference>
<name>A0A8C5G0I5_GOUWI</name>
<dbReference type="PROSITE" id="PS00028">
    <property type="entry name" value="ZINC_FINGER_C2H2_1"/>
    <property type="match status" value="4"/>
</dbReference>
<reference evidence="12" key="2">
    <citation type="submission" date="2025-09" db="UniProtKB">
        <authorList>
            <consortium name="Ensembl"/>
        </authorList>
    </citation>
    <scope>IDENTIFICATION</scope>
</reference>
<feature type="domain" description="C2H2-type" evidence="11">
    <location>
        <begin position="81"/>
        <end position="108"/>
    </location>
</feature>
<feature type="region of interest" description="Disordered" evidence="10">
    <location>
        <begin position="1"/>
        <end position="47"/>
    </location>
</feature>
<dbReference type="InterPro" id="IPR036236">
    <property type="entry name" value="Znf_C2H2_sf"/>
</dbReference>
<organism evidence="12 13">
    <name type="scientific">Gouania willdenowi</name>
    <name type="common">Blunt-snouted clingfish</name>
    <name type="synonym">Lepadogaster willdenowi</name>
    <dbReference type="NCBI Taxonomy" id="441366"/>
    <lineage>
        <taxon>Eukaryota</taxon>
        <taxon>Metazoa</taxon>
        <taxon>Chordata</taxon>
        <taxon>Craniata</taxon>
        <taxon>Vertebrata</taxon>
        <taxon>Euteleostomi</taxon>
        <taxon>Actinopterygii</taxon>
        <taxon>Neopterygii</taxon>
        <taxon>Teleostei</taxon>
        <taxon>Neoteleostei</taxon>
        <taxon>Acanthomorphata</taxon>
        <taxon>Ovalentaria</taxon>
        <taxon>Blenniimorphae</taxon>
        <taxon>Blenniiformes</taxon>
        <taxon>Gobiesocoidei</taxon>
        <taxon>Gobiesocidae</taxon>
        <taxon>Gobiesocinae</taxon>
        <taxon>Gouania</taxon>
    </lineage>
</organism>
<evidence type="ECO:0000256" key="2">
    <source>
        <dbReference type="ARBA" id="ARBA00022723"/>
    </source>
</evidence>
<evidence type="ECO:0000313" key="13">
    <source>
        <dbReference type="Proteomes" id="UP000694680"/>
    </source>
</evidence>
<keyword evidence="5" id="KW-0862">Zinc</keyword>
<sequence length="240" mass="27087">QMEKDVRNIKAEPQEEQVSAAAAGGRACVKSESAEDSEEPGPAEAETSSAKRFVCGKCGKSFQYHYLLRRHQRSHTGEKPFCCSVCGKRFSQKENLLYHAGLHTGHKRFSCPVCQRRFNWLSGFKRHVCVPEREDGPRLDHSPVCSTDPAHRCGYCGEELASMDALRVHLQEHRHATCTCSFCGRSFTSIMAQEEHMRLHTGEKPHVCSICGKKFSQKGNLTSHVRVHDAKKPFKYHLIC</sequence>
<feature type="compositionally biased region" description="Basic and acidic residues" evidence="10">
    <location>
        <begin position="1"/>
        <end position="13"/>
    </location>
</feature>
<evidence type="ECO:0000256" key="1">
    <source>
        <dbReference type="ARBA" id="ARBA00004123"/>
    </source>
</evidence>
<dbReference type="PANTHER" id="PTHR24394">
    <property type="entry name" value="ZINC FINGER PROTEIN"/>
    <property type="match status" value="1"/>
</dbReference>
<dbReference type="FunFam" id="3.30.160.60:FF:001289">
    <property type="entry name" value="Zinc finger protein 574"/>
    <property type="match status" value="1"/>
</dbReference>
<evidence type="ECO:0000313" key="12">
    <source>
        <dbReference type="Ensembl" id="ENSGWIP00000005251.1"/>
    </source>
</evidence>
<evidence type="ECO:0000256" key="4">
    <source>
        <dbReference type="ARBA" id="ARBA00022771"/>
    </source>
</evidence>
<dbReference type="Proteomes" id="UP000694680">
    <property type="component" value="Unassembled WGS sequence"/>
</dbReference>
<keyword evidence="3" id="KW-0677">Repeat</keyword>
<keyword evidence="7" id="KW-0804">Transcription</keyword>
<feature type="domain" description="C2H2-type" evidence="11">
    <location>
        <begin position="206"/>
        <end position="233"/>
    </location>
</feature>
<comment type="subcellular location">
    <subcellularLocation>
        <location evidence="1">Nucleus</location>
    </subcellularLocation>
</comment>
<keyword evidence="8" id="KW-0539">Nucleus</keyword>
<evidence type="ECO:0000256" key="5">
    <source>
        <dbReference type="ARBA" id="ARBA00022833"/>
    </source>
</evidence>
<accession>A0A8C5G0I5</accession>
<dbReference type="Pfam" id="PF13912">
    <property type="entry name" value="zf-C2H2_6"/>
    <property type="match status" value="1"/>
</dbReference>
<evidence type="ECO:0000256" key="8">
    <source>
        <dbReference type="ARBA" id="ARBA00023242"/>
    </source>
</evidence>
<evidence type="ECO:0000256" key="7">
    <source>
        <dbReference type="ARBA" id="ARBA00023163"/>
    </source>
</evidence>